<organism evidence="2 3">
    <name type="scientific">Rubrivivax albus</name>
    <dbReference type="NCBI Taxonomy" id="2499835"/>
    <lineage>
        <taxon>Bacteria</taxon>
        <taxon>Pseudomonadati</taxon>
        <taxon>Pseudomonadota</taxon>
        <taxon>Betaproteobacteria</taxon>
        <taxon>Burkholderiales</taxon>
        <taxon>Sphaerotilaceae</taxon>
        <taxon>Rubrivivax</taxon>
    </lineage>
</organism>
<dbReference type="Pfam" id="PF05930">
    <property type="entry name" value="Phage_AlpA"/>
    <property type="match status" value="1"/>
</dbReference>
<protein>
    <submittedName>
        <fullName evidence="2">AlpA family phage regulatory protein</fullName>
    </submittedName>
</protein>
<dbReference type="Gene3D" id="1.10.238.160">
    <property type="match status" value="1"/>
</dbReference>
<accession>A0A3S2WXS6</accession>
<sequence>MPHSLPVRADHPAHSPKPPRLLRKREVLSRTGLSDTSLYRIMSLPTGGFPRPLKIAGGRTAAWIEAEVDAWIEAQIETRSRNNAAPEAAAAADERVRIERKGCTTRSVPVAELPPELQRAPAARRRSEDAA</sequence>
<comment type="caution">
    <text evidence="2">The sequence shown here is derived from an EMBL/GenBank/DDBJ whole genome shotgun (WGS) entry which is preliminary data.</text>
</comment>
<gene>
    <name evidence="2" type="ORF">ENE75_23020</name>
</gene>
<proteinExistence type="predicted"/>
<evidence type="ECO:0000313" key="2">
    <source>
        <dbReference type="EMBL" id="RVT48552.1"/>
    </source>
</evidence>
<evidence type="ECO:0000256" key="1">
    <source>
        <dbReference type="SAM" id="MobiDB-lite"/>
    </source>
</evidence>
<dbReference type="EMBL" id="SACT01000010">
    <property type="protein sequence ID" value="RVT48552.1"/>
    <property type="molecule type" value="Genomic_DNA"/>
</dbReference>
<keyword evidence="3" id="KW-1185">Reference proteome</keyword>
<reference evidence="2 3" key="1">
    <citation type="submission" date="2019-01" db="EMBL/GenBank/DDBJ databases">
        <authorList>
            <person name="Chen W.-M."/>
        </authorList>
    </citation>
    <scope>NUCLEOTIDE SEQUENCE [LARGE SCALE GENOMIC DNA]</scope>
    <source>
        <strain evidence="2 3">ICH-3</strain>
    </source>
</reference>
<dbReference type="InterPro" id="IPR010260">
    <property type="entry name" value="AlpA"/>
</dbReference>
<dbReference type="RefSeq" id="WP_128201083.1">
    <property type="nucleotide sequence ID" value="NZ_SACT01000010.1"/>
</dbReference>
<dbReference type="AlphaFoldDB" id="A0A3S2WXS6"/>
<name>A0A3S2WXS6_9BURK</name>
<feature type="region of interest" description="Disordered" evidence="1">
    <location>
        <begin position="1"/>
        <end position="27"/>
    </location>
</feature>
<dbReference type="OrthoDB" id="8455288at2"/>
<evidence type="ECO:0000313" key="3">
    <source>
        <dbReference type="Proteomes" id="UP000288178"/>
    </source>
</evidence>
<dbReference type="Proteomes" id="UP000288178">
    <property type="component" value="Unassembled WGS sequence"/>
</dbReference>
<feature type="region of interest" description="Disordered" evidence="1">
    <location>
        <begin position="107"/>
        <end position="131"/>
    </location>
</feature>